<evidence type="ECO:0000313" key="1">
    <source>
        <dbReference type="EMBL" id="MBB2892615.1"/>
    </source>
</evidence>
<proteinExistence type="predicted"/>
<name>A0A839NBP4_9MICO</name>
<dbReference type="Proteomes" id="UP000559182">
    <property type="component" value="Unassembled WGS sequence"/>
</dbReference>
<dbReference type="Gene3D" id="3.40.50.1000">
    <property type="entry name" value="HAD superfamily/HAD-like"/>
    <property type="match status" value="1"/>
</dbReference>
<dbReference type="InterPro" id="IPR036412">
    <property type="entry name" value="HAD-like_sf"/>
</dbReference>
<dbReference type="EMBL" id="JACHVQ010000001">
    <property type="protein sequence ID" value="MBB2892615.1"/>
    <property type="molecule type" value="Genomic_DNA"/>
</dbReference>
<dbReference type="GO" id="GO:0008967">
    <property type="term" value="F:phosphoglycolate phosphatase activity"/>
    <property type="evidence" value="ECO:0007669"/>
    <property type="project" value="TreeGrafter"/>
</dbReference>
<comment type="caution">
    <text evidence="1">The sequence shown here is derived from an EMBL/GenBank/DDBJ whole genome shotgun (WGS) entry which is preliminary data.</text>
</comment>
<dbReference type="Pfam" id="PF00702">
    <property type="entry name" value="Hydrolase"/>
    <property type="match status" value="1"/>
</dbReference>
<dbReference type="GO" id="GO:0005829">
    <property type="term" value="C:cytosol"/>
    <property type="evidence" value="ECO:0007669"/>
    <property type="project" value="TreeGrafter"/>
</dbReference>
<dbReference type="GO" id="GO:0006281">
    <property type="term" value="P:DNA repair"/>
    <property type="evidence" value="ECO:0007669"/>
    <property type="project" value="TreeGrafter"/>
</dbReference>
<organism evidence="1 2">
    <name type="scientific">Flexivirga oryzae</name>
    <dbReference type="NCBI Taxonomy" id="1794944"/>
    <lineage>
        <taxon>Bacteria</taxon>
        <taxon>Bacillati</taxon>
        <taxon>Actinomycetota</taxon>
        <taxon>Actinomycetes</taxon>
        <taxon>Micrococcales</taxon>
        <taxon>Dermacoccaceae</taxon>
        <taxon>Flexivirga</taxon>
    </lineage>
</organism>
<dbReference type="PANTHER" id="PTHR43434">
    <property type="entry name" value="PHOSPHOGLYCOLATE PHOSPHATASE"/>
    <property type="match status" value="1"/>
</dbReference>
<dbReference type="InterPro" id="IPR050155">
    <property type="entry name" value="HAD-like_hydrolase_sf"/>
</dbReference>
<accession>A0A839NBP4</accession>
<evidence type="ECO:0000313" key="2">
    <source>
        <dbReference type="Proteomes" id="UP000559182"/>
    </source>
</evidence>
<dbReference type="SUPFAM" id="SSF56784">
    <property type="entry name" value="HAD-like"/>
    <property type="match status" value="1"/>
</dbReference>
<dbReference type="RefSeq" id="WP_183320763.1">
    <property type="nucleotide sequence ID" value="NZ_JACHVQ010000001.1"/>
</dbReference>
<protein>
    <submittedName>
        <fullName evidence="1">FMN phosphatase YigB (HAD superfamily)</fullName>
    </submittedName>
</protein>
<gene>
    <name evidence="1" type="ORF">FHU39_002599</name>
</gene>
<keyword evidence="2" id="KW-1185">Reference proteome</keyword>
<sequence>MADPVRRVLLLDLDGTLCLGDGPALRYAEGVDALLVARGMQPDVFADVLEFVSLPASEHAVRYADSPLRDAQDPWVATLWLARRHGLTPADLEPAFLASRAALERDEFDLHADPELVDLLRHRPPDVRVVLGTNSPDVGMARLLTRLGVDDLLDDVRTSQRKHTPEGMPRLLAHIQREYRVTTNQLLSVGDNWPNDLAPVTAAGGSTAYVDRFGHTELPADLRSDTVAGLVPGIRHWLAGEPASTPSTVKERQ</sequence>
<dbReference type="PANTHER" id="PTHR43434:SF1">
    <property type="entry name" value="PHOSPHOGLYCOLATE PHOSPHATASE"/>
    <property type="match status" value="1"/>
</dbReference>
<dbReference type="InterPro" id="IPR023214">
    <property type="entry name" value="HAD_sf"/>
</dbReference>
<dbReference type="AlphaFoldDB" id="A0A839NBP4"/>
<reference evidence="1 2" key="1">
    <citation type="submission" date="2020-08" db="EMBL/GenBank/DDBJ databases">
        <title>Sequencing the genomes of 1000 actinobacteria strains.</title>
        <authorList>
            <person name="Klenk H.-P."/>
        </authorList>
    </citation>
    <scope>NUCLEOTIDE SEQUENCE [LARGE SCALE GENOMIC DNA]</scope>
    <source>
        <strain evidence="1 2">DSM 105369</strain>
    </source>
</reference>